<evidence type="ECO:0000313" key="1">
    <source>
        <dbReference type="EMBL" id="MDF0591941.1"/>
    </source>
</evidence>
<dbReference type="RefSeq" id="WP_316967658.1">
    <property type="nucleotide sequence ID" value="NZ_JARFPK010000093.1"/>
</dbReference>
<reference evidence="1 2" key="1">
    <citation type="submission" date="2023-03" db="EMBL/GenBank/DDBJ databases">
        <title>WGS of Methanotrichaceae archaeon Mx.</title>
        <authorList>
            <person name="Sorokin D.Y."/>
            <person name="Merkel A.Y."/>
        </authorList>
    </citation>
    <scope>NUCLEOTIDE SEQUENCE [LARGE SCALE GENOMIC DNA]</scope>
    <source>
        <strain evidence="1 2">Mx</strain>
    </source>
</reference>
<proteinExistence type="predicted"/>
<accession>A0ABT5XB57</accession>
<comment type="caution">
    <text evidence="1">The sequence shown here is derived from an EMBL/GenBank/DDBJ whole genome shotgun (WGS) entry which is preliminary data.</text>
</comment>
<protein>
    <submittedName>
        <fullName evidence="1">Uncharacterized protein</fullName>
    </submittedName>
</protein>
<dbReference type="Proteomes" id="UP001220010">
    <property type="component" value="Unassembled WGS sequence"/>
</dbReference>
<dbReference type="EMBL" id="JARFPK010000093">
    <property type="protein sequence ID" value="MDF0591941.1"/>
    <property type="molecule type" value="Genomic_DNA"/>
</dbReference>
<gene>
    <name evidence="1" type="ORF">P0O15_12310</name>
</gene>
<organism evidence="1 2">
    <name type="scientific">Candidatus Methanocrinis natronophilus</name>
    <dbReference type="NCBI Taxonomy" id="3033396"/>
    <lineage>
        <taxon>Archaea</taxon>
        <taxon>Methanobacteriati</taxon>
        <taxon>Methanobacteriota</taxon>
        <taxon>Stenosarchaea group</taxon>
        <taxon>Methanomicrobia</taxon>
        <taxon>Methanotrichales</taxon>
        <taxon>Methanotrichaceae</taxon>
        <taxon>Methanocrinis</taxon>
    </lineage>
</organism>
<keyword evidence="2" id="KW-1185">Reference proteome</keyword>
<name>A0ABT5XB57_9EURY</name>
<evidence type="ECO:0000313" key="2">
    <source>
        <dbReference type="Proteomes" id="UP001220010"/>
    </source>
</evidence>
<sequence>MSRRYLMDCQGYSCGICYKPIGIGDLYVTDHGALYHATCAEDALAVDPVANWWGMA</sequence>